<reference evidence="1 2" key="1">
    <citation type="submission" date="2018-12" db="EMBL/GenBank/DDBJ databases">
        <title>Draft genome sequence of Xylaria grammica IHI A82.</title>
        <authorList>
            <person name="Buettner E."/>
            <person name="Kellner H."/>
        </authorList>
    </citation>
    <scope>NUCLEOTIDE SEQUENCE [LARGE SCALE GENOMIC DNA]</scope>
    <source>
        <strain evidence="1 2">IHI A82</strain>
    </source>
</reference>
<evidence type="ECO:0000313" key="1">
    <source>
        <dbReference type="EMBL" id="RWA05505.1"/>
    </source>
</evidence>
<sequence>MPFTYGFSLHVTVYVDPDYIDRFFAAFNPVFKKALCEPECTFFGVYHNPKERGKISWVEDWKQSPEWFLQNQITKGYYREYLAITEPMFTKQGEYQFLERVGPDYFMVNGALFPQWRV</sequence>
<dbReference type="SUPFAM" id="SSF54909">
    <property type="entry name" value="Dimeric alpha+beta barrel"/>
    <property type="match status" value="1"/>
</dbReference>
<dbReference type="AlphaFoldDB" id="A0A439CTN2"/>
<name>A0A439CTN2_9PEZI</name>
<evidence type="ECO:0008006" key="3">
    <source>
        <dbReference type="Google" id="ProtNLM"/>
    </source>
</evidence>
<dbReference type="Gene3D" id="3.30.70.100">
    <property type="match status" value="1"/>
</dbReference>
<proteinExistence type="predicted"/>
<gene>
    <name evidence="1" type="ORF">EKO27_g9601</name>
</gene>
<accession>A0A439CTN2</accession>
<organism evidence="1 2">
    <name type="scientific">Xylaria grammica</name>
    <dbReference type="NCBI Taxonomy" id="363999"/>
    <lineage>
        <taxon>Eukaryota</taxon>
        <taxon>Fungi</taxon>
        <taxon>Dikarya</taxon>
        <taxon>Ascomycota</taxon>
        <taxon>Pezizomycotina</taxon>
        <taxon>Sordariomycetes</taxon>
        <taxon>Xylariomycetidae</taxon>
        <taxon>Xylariales</taxon>
        <taxon>Xylariaceae</taxon>
        <taxon>Xylaria</taxon>
    </lineage>
</organism>
<keyword evidence="2" id="KW-1185">Reference proteome</keyword>
<dbReference type="EMBL" id="RYZI01000432">
    <property type="protein sequence ID" value="RWA05505.1"/>
    <property type="molecule type" value="Genomic_DNA"/>
</dbReference>
<dbReference type="Proteomes" id="UP000286045">
    <property type="component" value="Unassembled WGS sequence"/>
</dbReference>
<evidence type="ECO:0000313" key="2">
    <source>
        <dbReference type="Proteomes" id="UP000286045"/>
    </source>
</evidence>
<protein>
    <recommendedName>
        <fullName evidence="3">ABM domain-containing protein</fullName>
    </recommendedName>
</protein>
<comment type="caution">
    <text evidence="1">The sequence shown here is derived from an EMBL/GenBank/DDBJ whole genome shotgun (WGS) entry which is preliminary data.</text>
</comment>
<dbReference type="InterPro" id="IPR011008">
    <property type="entry name" value="Dimeric_a/b-barrel"/>
</dbReference>